<comment type="caution">
    <text evidence="7">The sequence shown here is derived from an EMBL/GenBank/DDBJ whole genome shotgun (WGS) entry which is preliminary data.</text>
</comment>
<dbReference type="SUPFAM" id="SSF50978">
    <property type="entry name" value="WD40 repeat-like"/>
    <property type="match status" value="2"/>
</dbReference>
<dbReference type="InterPro" id="IPR020472">
    <property type="entry name" value="WD40_PAC1"/>
</dbReference>
<dbReference type="PANTHER" id="PTHR19879:SF9">
    <property type="entry name" value="TRANSCRIPTION INITIATION FACTOR TFIID SUBUNIT 5"/>
    <property type="match status" value="1"/>
</dbReference>
<feature type="repeat" description="WD" evidence="3">
    <location>
        <begin position="1125"/>
        <end position="1166"/>
    </location>
</feature>
<feature type="repeat" description="WD" evidence="3">
    <location>
        <begin position="745"/>
        <end position="786"/>
    </location>
</feature>
<feature type="repeat" description="WD" evidence="3">
    <location>
        <begin position="1082"/>
        <end position="1123"/>
    </location>
</feature>
<dbReference type="PROSITE" id="PS50294">
    <property type="entry name" value="WD_REPEATS_REGION"/>
    <property type="match status" value="11"/>
</dbReference>
<dbReference type="InterPro" id="IPR027417">
    <property type="entry name" value="P-loop_NTPase"/>
</dbReference>
<dbReference type="InterPro" id="IPR001680">
    <property type="entry name" value="WD40_rpt"/>
</dbReference>
<evidence type="ECO:0000256" key="4">
    <source>
        <dbReference type="SAM" id="MobiDB-lite"/>
    </source>
</evidence>
<organism evidence="7 8">
    <name type="scientific">Planomonospora parontospora</name>
    <dbReference type="NCBI Taxonomy" id="58119"/>
    <lineage>
        <taxon>Bacteria</taxon>
        <taxon>Bacillati</taxon>
        <taxon>Actinomycetota</taxon>
        <taxon>Actinomycetes</taxon>
        <taxon>Streptosporangiales</taxon>
        <taxon>Streptosporangiaceae</taxon>
        <taxon>Planomonospora</taxon>
    </lineage>
</organism>
<evidence type="ECO:0000313" key="8">
    <source>
        <dbReference type="Proteomes" id="UP000627984"/>
    </source>
</evidence>
<proteinExistence type="predicted"/>
<dbReference type="Gene3D" id="2.130.10.10">
    <property type="entry name" value="YVTN repeat-like/Quinoprotein amine dehydrogenase"/>
    <property type="match status" value="5"/>
</dbReference>
<dbReference type="PROSITE" id="PS00678">
    <property type="entry name" value="WD_REPEATS_1"/>
    <property type="match status" value="5"/>
</dbReference>
<feature type="repeat" description="WD" evidence="3">
    <location>
        <begin position="661"/>
        <end position="702"/>
    </location>
</feature>
<keyword evidence="1 3" id="KW-0853">WD repeat</keyword>
<gene>
    <name evidence="7" type="ORF">GCM10010126_09680</name>
</gene>
<dbReference type="PROSITE" id="PS50082">
    <property type="entry name" value="WD_REPEATS_2"/>
    <property type="match status" value="11"/>
</dbReference>
<dbReference type="PRINTS" id="PR00320">
    <property type="entry name" value="GPROTEINBRPT"/>
</dbReference>
<dbReference type="PANTHER" id="PTHR19879">
    <property type="entry name" value="TRANSCRIPTION INITIATION FACTOR TFIID"/>
    <property type="match status" value="1"/>
</dbReference>
<dbReference type="RefSeq" id="WP_191893649.1">
    <property type="nucleotide sequence ID" value="NZ_BMQD01000002.1"/>
</dbReference>
<feature type="repeat" description="WD" evidence="3">
    <location>
        <begin position="872"/>
        <end position="905"/>
    </location>
</feature>
<feature type="repeat" description="WD" evidence="3">
    <location>
        <begin position="1210"/>
        <end position="1251"/>
    </location>
</feature>
<keyword evidence="2" id="KW-0677">Repeat</keyword>
<evidence type="ECO:0000256" key="3">
    <source>
        <dbReference type="PROSITE-ProRule" id="PRU00221"/>
    </source>
</evidence>
<name>A0AA37F2S8_9ACTN</name>
<evidence type="ECO:0000259" key="6">
    <source>
        <dbReference type="Pfam" id="PF24817"/>
    </source>
</evidence>
<feature type="repeat" description="WD" evidence="3">
    <location>
        <begin position="1040"/>
        <end position="1081"/>
    </location>
</feature>
<reference evidence="7" key="2">
    <citation type="submission" date="2022-09" db="EMBL/GenBank/DDBJ databases">
        <authorList>
            <person name="Sun Q."/>
            <person name="Ohkuma M."/>
        </authorList>
    </citation>
    <scope>NUCLEOTIDE SEQUENCE</scope>
    <source>
        <strain evidence="7">JCM 3093</strain>
    </source>
</reference>
<dbReference type="CDD" id="cd00200">
    <property type="entry name" value="WD40"/>
    <property type="match status" value="2"/>
</dbReference>
<dbReference type="SUPFAM" id="SSF52540">
    <property type="entry name" value="P-loop containing nucleoside triphosphate hydrolases"/>
    <property type="match status" value="1"/>
</dbReference>
<accession>A0AA37F2S8</accession>
<dbReference type="InterPro" id="IPR015943">
    <property type="entry name" value="WD40/YVTN_repeat-like_dom_sf"/>
</dbReference>
<feature type="repeat" description="WD" evidence="3">
    <location>
        <begin position="829"/>
        <end position="870"/>
    </location>
</feature>
<feature type="region of interest" description="Disordered" evidence="4">
    <location>
        <begin position="200"/>
        <end position="253"/>
    </location>
</feature>
<feature type="domain" description="Novel STAND NTPase 1" evidence="5">
    <location>
        <begin position="107"/>
        <end position="519"/>
    </location>
</feature>
<dbReference type="SMART" id="SM00320">
    <property type="entry name" value="WD40"/>
    <property type="match status" value="14"/>
</dbReference>
<dbReference type="InterPro" id="IPR049052">
    <property type="entry name" value="nSTAND1"/>
</dbReference>
<sequence length="1288" mass="138034">MPRPERPLDPEADALQRFAWELRLLRRQAGNPGYRELARKAHYSATTLAQAARGEKLPSLAVTLAYVQACGGDTGRWRERWHRVAGELDVPSAEEPGDAAAGDGRAPYRGLAAFQPEDARHFHGREKLVGELVARLVRHPFLALFGPSGAGKSSLLRAGLLPGVQDPGQTGGRAWRTLLMTPGAHPLQEYTAVLATVTGTPQAGAHAPPGTAGRSSAEAHAPPGTAGQTSAEAHAPPGTAEAHAPPDTAGRTPAGDVLLVVDQFEEVFTLCRDPEERTRFIAALLAVTRAPDAPVRVVLGVRADFYAHCADHPELAAALTDAQILLGPMTTEELRQAITRPARDTGCTVEGALLATIVADTAGQPGALPLISHALLETWRRRRGNTLTLAGYQAAGGIHGALAKTAETLHTTLGPVRQARAKDLFLRLTAPGEGTGDTGRRITRDELDLRDPDTLAVLDLFAGARLITLGEDTVEIAHEALIRAWPRLHRWLAADREGLRTRHHLTQAARTWISLDRDPGALYRGARLAVAREWAAHHDRRNVLNDDERAFLDASIRLEDTERARAARRSRQLRRLAAALTILLLIATGTGVVAIREWRDAEHAHRTALSRQLAAQALTSADSEPETAMLLAAEAFTTEPTTEARGALLSTSPLHAHHGTLTGHTGAVSQVLFALDGRTLYSVGRDRTVAVWDARRRTRSAALTGHDTWLKAAALSPDGRVLATGGEDGALVLWDAAARARVAVLTEHTAQIREIAFSPDGRTVATAADDTTVVLWDVAARTRLATLTGHTGKARGVAFSPDGRTLATCGDDAVVVLWDVAARTRLATLTGHTETAGAVAFSPDGRVLATAGADTTVILWDTATRTRLATFTHRREGQIIALAFSPDGRTLATSGHDPAILLWDVGHHTLRGRLTGHRANVYTLAFSPGEPRLASAGEDGDILLWDTTRPYLARHDDQVDDAVFSPDGRTLATTSAGRTTVWNSADRTLREVRVDRSARVNALAFSPDGRVLATATEFTLETRGNTVTLWISGRDSPVVLAGHTGHVLDLAFSPDGRVLATASADTTVMLWDTATHRRLATLTGHSLPVNGVAFSPDGRILASAGHDPAVMLWDVAARRPLAAPLLGHSGWVRTVAFSPDGRTLVSAGADENVVLWDVARRTRLAVIPEHADAVTTGAAFSPDGRTLAFTGGGDSVILWDVRRGTRTARLTGHTQPVRALAFAPDGRTLVTAGADGDVLLWDTDPQRVITRICGALARDLTRQEWRRHIPERPYRRTCPAGRTEVTRG</sequence>
<dbReference type="Pfam" id="PF20703">
    <property type="entry name" value="nSTAND1"/>
    <property type="match status" value="1"/>
</dbReference>
<evidence type="ECO:0000256" key="2">
    <source>
        <dbReference type="ARBA" id="ARBA00022737"/>
    </source>
</evidence>
<dbReference type="InterPro" id="IPR036322">
    <property type="entry name" value="WD40_repeat_dom_sf"/>
</dbReference>
<dbReference type="Pfam" id="PF00400">
    <property type="entry name" value="WD40"/>
    <property type="match status" value="7"/>
</dbReference>
<dbReference type="InterPro" id="IPR019775">
    <property type="entry name" value="WD40_repeat_CS"/>
</dbReference>
<reference evidence="7" key="1">
    <citation type="journal article" date="2014" name="Int. J. Syst. Evol. Microbiol.">
        <title>Complete genome sequence of Corynebacterium casei LMG S-19264T (=DSM 44701T), isolated from a smear-ripened cheese.</title>
        <authorList>
            <consortium name="US DOE Joint Genome Institute (JGI-PGF)"/>
            <person name="Walter F."/>
            <person name="Albersmeier A."/>
            <person name="Kalinowski J."/>
            <person name="Ruckert C."/>
        </authorList>
    </citation>
    <scope>NUCLEOTIDE SEQUENCE</scope>
    <source>
        <strain evidence="7">JCM 3093</strain>
    </source>
</reference>
<evidence type="ECO:0000259" key="5">
    <source>
        <dbReference type="Pfam" id="PF20703"/>
    </source>
</evidence>
<feature type="repeat" description="WD" evidence="3">
    <location>
        <begin position="703"/>
        <end position="744"/>
    </location>
</feature>
<dbReference type="Proteomes" id="UP000627984">
    <property type="component" value="Unassembled WGS sequence"/>
</dbReference>
<evidence type="ECO:0000313" key="7">
    <source>
        <dbReference type="EMBL" id="GGK52240.1"/>
    </source>
</evidence>
<protein>
    <submittedName>
        <fullName evidence="7">Uncharacterized protein</fullName>
    </submittedName>
</protein>
<evidence type="ECO:0000256" key="1">
    <source>
        <dbReference type="ARBA" id="ARBA00022574"/>
    </source>
</evidence>
<feature type="repeat" description="WD" evidence="3">
    <location>
        <begin position="787"/>
        <end position="828"/>
    </location>
</feature>
<dbReference type="Pfam" id="PF24817">
    <property type="entry name" value="WD40_WDHD1_1st"/>
    <property type="match status" value="1"/>
</dbReference>
<feature type="repeat" description="WD" evidence="3">
    <location>
        <begin position="914"/>
        <end position="946"/>
    </location>
</feature>
<dbReference type="EMBL" id="BMQD01000002">
    <property type="protein sequence ID" value="GGK52240.1"/>
    <property type="molecule type" value="Genomic_DNA"/>
</dbReference>
<feature type="domain" description="WDHD1 first WD40" evidence="6">
    <location>
        <begin position="663"/>
        <end position="906"/>
    </location>
</feature>
<dbReference type="InterPro" id="IPR057646">
    <property type="entry name" value="WD40_WDHD1_1st"/>
</dbReference>